<evidence type="ECO:0000313" key="2">
    <source>
        <dbReference type="Proteomes" id="UP000025227"/>
    </source>
</evidence>
<organism evidence="2 3">
    <name type="scientific">Haemonchus contortus</name>
    <name type="common">Barber pole worm</name>
    <dbReference type="NCBI Taxonomy" id="6289"/>
    <lineage>
        <taxon>Eukaryota</taxon>
        <taxon>Metazoa</taxon>
        <taxon>Ecdysozoa</taxon>
        <taxon>Nematoda</taxon>
        <taxon>Chromadorea</taxon>
        <taxon>Rhabditida</taxon>
        <taxon>Rhabditina</taxon>
        <taxon>Rhabditomorpha</taxon>
        <taxon>Strongyloidea</taxon>
        <taxon>Trichostrongylidae</taxon>
        <taxon>Haemonchus</taxon>
    </lineage>
</organism>
<keyword evidence="1" id="KW-1133">Transmembrane helix</keyword>
<dbReference type="Proteomes" id="UP000025227">
    <property type="component" value="Unplaced"/>
</dbReference>
<dbReference type="OrthoDB" id="5791538at2759"/>
<dbReference type="WBParaSite" id="HCON_00164400-00001">
    <property type="protein sequence ID" value="HCON_00164400-00001"/>
    <property type="gene ID" value="HCON_00164400"/>
</dbReference>
<dbReference type="SMART" id="SM00289">
    <property type="entry name" value="WR1"/>
    <property type="match status" value="1"/>
</dbReference>
<evidence type="ECO:0000313" key="3">
    <source>
        <dbReference type="WBParaSite" id="HCON_00164400-00001"/>
    </source>
</evidence>
<name>A0A7I4YYK6_HAECO</name>
<sequence length="126" mass="13785">DKQCLLPQTYPSVTAMNYSIIILIFAAVGAVPDCYLPFLSATSDCKSESDCRVGACVYSINRLQRVCCEPKAGSPQPECPTGKPSTMPLLCDPHDNDVCPDGYECRMSTTEFEKNAGEPNYLCCRD</sequence>
<evidence type="ECO:0000256" key="1">
    <source>
        <dbReference type="SAM" id="Phobius"/>
    </source>
</evidence>
<accession>A0A7I4YYK6</accession>
<dbReference type="OMA" id="CPGGMTY"/>
<dbReference type="InterPro" id="IPR006150">
    <property type="entry name" value="Cys_repeat_1"/>
</dbReference>
<keyword evidence="2" id="KW-1185">Reference proteome</keyword>
<dbReference type="AlphaFoldDB" id="A0A7I4YYK6"/>
<feature type="transmembrane region" description="Helical" evidence="1">
    <location>
        <begin position="15"/>
        <end position="36"/>
    </location>
</feature>
<reference evidence="3" key="1">
    <citation type="submission" date="2020-12" db="UniProtKB">
        <authorList>
            <consortium name="WormBaseParasite"/>
        </authorList>
    </citation>
    <scope>IDENTIFICATION</scope>
    <source>
        <strain evidence="3">MHco3</strain>
    </source>
</reference>
<keyword evidence="1" id="KW-0812">Transmembrane</keyword>
<keyword evidence="1" id="KW-0472">Membrane</keyword>
<protein>
    <submittedName>
        <fullName evidence="3">Secreted protein</fullName>
    </submittedName>
</protein>
<proteinExistence type="predicted"/>